<proteinExistence type="inferred from homology"/>
<dbReference type="InterPro" id="IPR003819">
    <property type="entry name" value="TauD/TfdA-like"/>
</dbReference>
<dbReference type="Proteomes" id="UP000467700">
    <property type="component" value="Unassembled WGS sequence"/>
</dbReference>
<evidence type="ECO:0000256" key="3">
    <source>
        <dbReference type="ARBA" id="ARBA00022723"/>
    </source>
</evidence>
<evidence type="ECO:0000313" key="8">
    <source>
        <dbReference type="EMBL" id="CAA7264928.1"/>
    </source>
</evidence>
<dbReference type="Gene3D" id="3.60.130.10">
    <property type="entry name" value="Clavaminate synthase-like"/>
    <property type="match status" value="1"/>
</dbReference>
<keyword evidence="3" id="KW-0479">Metal-binding</keyword>
<keyword evidence="6" id="KW-0408">Iron</keyword>
<keyword evidence="9" id="KW-1185">Reference proteome</keyword>
<keyword evidence="5" id="KW-0560">Oxidoreductase</keyword>
<comment type="similarity">
    <text evidence="2">Belongs to the TfdA dioxygenase family.</text>
</comment>
<dbReference type="GO" id="GO:0051213">
    <property type="term" value="F:dioxygenase activity"/>
    <property type="evidence" value="ECO:0007669"/>
    <property type="project" value="UniProtKB-KW"/>
</dbReference>
<dbReference type="PANTHER" id="PTHR43779:SF2">
    <property type="entry name" value="ALPHA-KETOGLUTARATE-DEPENDENT XANTHINE DIOXYGENASE XAN1"/>
    <property type="match status" value="1"/>
</dbReference>
<dbReference type="AlphaFoldDB" id="A0A8S0W6P2"/>
<dbReference type="EMBL" id="CACVBS010000046">
    <property type="protein sequence ID" value="CAA7264928.1"/>
    <property type="molecule type" value="Genomic_DNA"/>
</dbReference>
<sequence length="403" mass="45484">MRELHGFPMVLSLSPLAFPPTIDSAHFGDFGREVSGVRPSRLSEEEFAKIEEALYKHDLLLFRNVILTPQQQYELVKAFDPESEQYGHGNRELEKSKASILSYLKCLPDVPQVQIIGHGTVRDHEGISEITLKHGRHAEFHKTRVSEEDEAKGFTRFLRWHMDAALYDLNPPKVTALYGIKVPEGPMQTVRYDDGTGDELEVTLGTTAFVSGKIMFDIMPKELKSLAVRSRAKYAPHPFLWMRNAKAKPTGLGLETEGLETPLGELPAWDEGKVKTYPFTWKNPVAGGLHLQVHPCAIVEVDIDPLPPNAERQDARFPEGGHLADLQEIRDLVYEMQRPGIAPNLVYPHPWEERDLVLFNNRGLIHSVVGVFKEGQVRLFHQCNLAASDEPLGPSREDYARFV</sequence>
<dbReference type="OrthoDB" id="93019at2759"/>
<comment type="cofactor">
    <cofactor evidence="1">
        <name>Fe(2+)</name>
        <dbReference type="ChEBI" id="CHEBI:29033"/>
    </cofactor>
</comment>
<dbReference type="InterPro" id="IPR042098">
    <property type="entry name" value="TauD-like_sf"/>
</dbReference>
<feature type="domain" description="TauD/TfdA-like" evidence="7">
    <location>
        <begin position="30"/>
        <end position="383"/>
    </location>
</feature>
<dbReference type="GO" id="GO:0046872">
    <property type="term" value="F:metal ion binding"/>
    <property type="evidence" value="ECO:0007669"/>
    <property type="project" value="UniProtKB-KW"/>
</dbReference>
<name>A0A8S0W6P2_CYCAE</name>
<dbReference type="PANTHER" id="PTHR43779">
    <property type="entry name" value="DIOXYGENASE RV0097-RELATED"/>
    <property type="match status" value="1"/>
</dbReference>
<evidence type="ECO:0000256" key="1">
    <source>
        <dbReference type="ARBA" id="ARBA00001954"/>
    </source>
</evidence>
<dbReference type="Pfam" id="PF02668">
    <property type="entry name" value="TauD"/>
    <property type="match status" value="1"/>
</dbReference>
<evidence type="ECO:0000259" key="7">
    <source>
        <dbReference type="Pfam" id="PF02668"/>
    </source>
</evidence>
<dbReference type="SUPFAM" id="SSF51197">
    <property type="entry name" value="Clavaminate synthase-like"/>
    <property type="match status" value="1"/>
</dbReference>
<reference evidence="8 9" key="1">
    <citation type="submission" date="2020-01" db="EMBL/GenBank/DDBJ databases">
        <authorList>
            <person name="Gupta K D."/>
        </authorList>
    </citation>
    <scope>NUCLEOTIDE SEQUENCE [LARGE SCALE GENOMIC DNA]</scope>
</reference>
<evidence type="ECO:0000256" key="6">
    <source>
        <dbReference type="ARBA" id="ARBA00023004"/>
    </source>
</evidence>
<keyword evidence="4" id="KW-0223">Dioxygenase</keyword>
<organism evidence="8 9">
    <name type="scientific">Cyclocybe aegerita</name>
    <name type="common">Black poplar mushroom</name>
    <name type="synonym">Agrocybe aegerita</name>
    <dbReference type="NCBI Taxonomy" id="1973307"/>
    <lineage>
        <taxon>Eukaryota</taxon>
        <taxon>Fungi</taxon>
        <taxon>Dikarya</taxon>
        <taxon>Basidiomycota</taxon>
        <taxon>Agaricomycotina</taxon>
        <taxon>Agaricomycetes</taxon>
        <taxon>Agaricomycetidae</taxon>
        <taxon>Agaricales</taxon>
        <taxon>Agaricineae</taxon>
        <taxon>Bolbitiaceae</taxon>
        <taxon>Cyclocybe</taxon>
    </lineage>
</organism>
<gene>
    <name evidence="8" type="ORF">AAE3_LOCUS6860</name>
</gene>
<evidence type="ECO:0000256" key="2">
    <source>
        <dbReference type="ARBA" id="ARBA00005896"/>
    </source>
</evidence>
<evidence type="ECO:0000313" key="9">
    <source>
        <dbReference type="Proteomes" id="UP000467700"/>
    </source>
</evidence>
<comment type="caution">
    <text evidence="8">The sequence shown here is derived from an EMBL/GenBank/DDBJ whole genome shotgun (WGS) entry which is preliminary data.</text>
</comment>
<accession>A0A8S0W6P2</accession>
<evidence type="ECO:0000256" key="5">
    <source>
        <dbReference type="ARBA" id="ARBA00023002"/>
    </source>
</evidence>
<protein>
    <recommendedName>
        <fullName evidence="7">TauD/TfdA-like domain-containing protein</fullName>
    </recommendedName>
</protein>
<evidence type="ECO:0000256" key="4">
    <source>
        <dbReference type="ARBA" id="ARBA00022964"/>
    </source>
</evidence>
<dbReference type="InterPro" id="IPR051178">
    <property type="entry name" value="TfdA_dioxygenase"/>
</dbReference>